<dbReference type="InterPro" id="IPR010766">
    <property type="entry name" value="DRTGG"/>
</dbReference>
<dbReference type="Proteomes" id="UP000632154">
    <property type="component" value="Unassembled WGS sequence"/>
</dbReference>
<accession>A0ABQ3K2P7</accession>
<evidence type="ECO:0000256" key="9">
    <source>
        <dbReference type="ARBA" id="ARBA00023315"/>
    </source>
</evidence>
<comment type="caution">
    <text evidence="14">The sequence shown here is derived from an EMBL/GenBank/DDBJ whole genome shotgun (WGS) entry which is preliminary data.</text>
</comment>
<evidence type="ECO:0000313" key="14">
    <source>
        <dbReference type="EMBL" id="GHG00632.1"/>
    </source>
</evidence>
<comment type="pathway">
    <text evidence="2">Metabolic intermediate biosynthesis; acetyl-CoA biosynthesis; acetyl-CoA from acetate: step 2/2.</text>
</comment>
<evidence type="ECO:0000256" key="10">
    <source>
        <dbReference type="ARBA" id="ARBA00031108"/>
    </source>
</evidence>
<name>A0ABQ3K2P7_9DEIO</name>
<evidence type="ECO:0000256" key="6">
    <source>
        <dbReference type="ARBA" id="ARBA00021528"/>
    </source>
</evidence>
<dbReference type="InterPro" id="IPR002505">
    <property type="entry name" value="PTA_PTB"/>
</dbReference>
<dbReference type="InterPro" id="IPR042112">
    <property type="entry name" value="P_AcTrfase_dom2"/>
</dbReference>
<dbReference type="CDD" id="cd03109">
    <property type="entry name" value="DTBS"/>
    <property type="match status" value="1"/>
</dbReference>
<dbReference type="PANTHER" id="PTHR43356:SF3">
    <property type="entry name" value="PHOSPHATE ACETYLTRANSFERASE"/>
    <property type="match status" value="1"/>
</dbReference>
<dbReference type="NCBIfam" id="TIGR00651">
    <property type="entry name" value="pta"/>
    <property type="match status" value="1"/>
</dbReference>
<evidence type="ECO:0000256" key="1">
    <source>
        <dbReference type="ARBA" id="ARBA00004496"/>
    </source>
</evidence>
<evidence type="ECO:0000313" key="15">
    <source>
        <dbReference type="Proteomes" id="UP000632154"/>
    </source>
</evidence>
<dbReference type="Pfam" id="PF01515">
    <property type="entry name" value="PTA_PTB"/>
    <property type="match status" value="1"/>
</dbReference>
<dbReference type="Gene3D" id="3.40.50.10950">
    <property type="match status" value="1"/>
</dbReference>
<keyword evidence="15" id="KW-1185">Reference proteome</keyword>
<dbReference type="Gene3D" id="3.40.50.10750">
    <property type="entry name" value="Isocitrate/Isopropylmalate dehydrogenase-like"/>
    <property type="match status" value="1"/>
</dbReference>
<feature type="region of interest" description="Disordered" evidence="11">
    <location>
        <begin position="705"/>
        <end position="744"/>
    </location>
</feature>
<dbReference type="SUPFAM" id="SSF52540">
    <property type="entry name" value="P-loop containing nucleoside triphosphate hydrolases"/>
    <property type="match status" value="1"/>
</dbReference>
<dbReference type="SUPFAM" id="SSF53659">
    <property type="entry name" value="Isocitrate/Isopropylmalate dehydrogenase-like"/>
    <property type="match status" value="1"/>
</dbReference>
<comment type="subcellular location">
    <subcellularLocation>
        <location evidence="1">Cytoplasm</location>
    </subcellularLocation>
</comment>
<evidence type="ECO:0000256" key="5">
    <source>
        <dbReference type="ARBA" id="ARBA00012707"/>
    </source>
</evidence>
<feature type="compositionally biased region" description="Low complexity" evidence="11">
    <location>
        <begin position="710"/>
        <end position="737"/>
    </location>
</feature>
<dbReference type="NCBIfam" id="NF004167">
    <property type="entry name" value="PRK05632.1"/>
    <property type="match status" value="1"/>
</dbReference>
<dbReference type="EMBL" id="BNAL01000010">
    <property type="protein sequence ID" value="GHG00632.1"/>
    <property type="molecule type" value="Genomic_DNA"/>
</dbReference>
<dbReference type="InterPro" id="IPR027417">
    <property type="entry name" value="P-loop_NTPase"/>
</dbReference>
<dbReference type="InterPro" id="IPR016475">
    <property type="entry name" value="P-Actrans_bac"/>
</dbReference>
<evidence type="ECO:0000256" key="8">
    <source>
        <dbReference type="ARBA" id="ARBA00022679"/>
    </source>
</evidence>
<keyword evidence="8" id="KW-0808">Transferase</keyword>
<evidence type="ECO:0000256" key="4">
    <source>
        <dbReference type="ARBA" id="ARBA00009786"/>
    </source>
</evidence>
<dbReference type="PANTHER" id="PTHR43356">
    <property type="entry name" value="PHOSPHATE ACETYLTRANSFERASE"/>
    <property type="match status" value="1"/>
</dbReference>
<evidence type="ECO:0000256" key="3">
    <source>
        <dbReference type="ARBA" id="ARBA00008756"/>
    </source>
</evidence>
<keyword evidence="7" id="KW-0963">Cytoplasm</keyword>
<dbReference type="Gene3D" id="3.40.1390.20">
    <property type="entry name" value="HprK N-terminal domain-like"/>
    <property type="match status" value="1"/>
</dbReference>
<dbReference type="InterPro" id="IPR004614">
    <property type="entry name" value="P_AcTrfase"/>
</dbReference>
<evidence type="ECO:0000259" key="13">
    <source>
        <dbReference type="Pfam" id="PF07085"/>
    </source>
</evidence>
<feature type="domain" description="DRTGG" evidence="13">
    <location>
        <begin position="215"/>
        <end position="328"/>
    </location>
</feature>
<comment type="similarity">
    <text evidence="4">In the N-terminal section; belongs to the CobB/CobQ family.</text>
</comment>
<dbReference type="EC" id="2.3.1.8" evidence="5"/>
<evidence type="ECO:0000256" key="2">
    <source>
        <dbReference type="ARBA" id="ARBA00004989"/>
    </source>
</evidence>
<dbReference type="NCBIfam" id="NF007233">
    <property type="entry name" value="PRK09653.1"/>
    <property type="match status" value="1"/>
</dbReference>
<dbReference type="PIRSF" id="PIRSF006107">
    <property type="entry name" value="PhpActrans_proteobac"/>
    <property type="match status" value="1"/>
</dbReference>
<keyword evidence="9" id="KW-0012">Acyltransferase</keyword>
<dbReference type="Pfam" id="PF13500">
    <property type="entry name" value="AAA_26"/>
    <property type="match status" value="1"/>
</dbReference>
<dbReference type="Pfam" id="PF07085">
    <property type="entry name" value="DRTGG"/>
    <property type="match status" value="1"/>
</dbReference>
<dbReference type="InterPro" id="IPR028979">
    <property type="entry name" value="Ser_kin/Pase_Hpr-like_N_sf"/>
</dbReference>
<sequence length="744" mass="78924">MKTFFVAPTQNRVGLSTVALGLTRALERQGLRAGFLKPIAQTHGEQVSASVHFARSLSGSTRTPDPISLTRAEQQLSVGEGDELMEGVIALAHSMGELDVLVVEGLALNERNSYATRLNADLARNLEAEVVLVSDLRGSTPASLADELEIAAQNYRRSDGSGLAGYVLNFAPEKFDFGGLLAGLRQHSRILADGELPLLGVITENPELNAVRTVDIARYLDAEVLNAGEMDTRRIRRFVVTARGVPGMAEQNLFAPGALILTPGDREDVVMATSLTHLSGVPLAGLLLTSGVAPVPSIQHLCRAALTSSLPVLRVPTNSFETTTRLVEMSNKVPHDDLERMEKALDFTADRLDTAQLVGRLNVRMGHERRLPPSAFRFELIQRAQAAGKRIVLPEGDEPRTVNAAIRCVEKGIARPVLLAEKSRVQQVAESQGLSLPDGLEIVDPASIREAYVEPMVELRRNKGLTPEQALAQLEDTVVLGTMMLAQGDVDGLVSGAIHTTANTVRPALQLIKTAPGSSLVSSVFFMLMPEQVLVYGDAAINPNPDAEELAQIAIQSADSAAAFGITPRIAMLSYSTGTSGSGEDVEKVKAATELVRQRRPDLMVDGPLQYDAASVPSVGKSKAPDSPVAGQATVFIFPDLNTGNTTYKAVQRSAGVVAVGPMLQGLNKPVNDLSRGALVDDIVYTIALTAIQATQKATDAAHIAQPRDAAQTGGTVQTGDTVQAGGTVQTGSTGQAEEPQGGR</sequence>
<organism evidence="14 15">
    <name type="scientific">Deinococcus piscis</name>
    <dbReference type="NCBI Taxonomy" id="394230"/>
    <lineage>
        <taxon>Bacteria</taxon>
        <taxon>Thermotogati</taxon>
        <taxon>Deinococcota</taxon>
        <taxon>Deinococci</taxon>
        <taxon>Deinococcales</taxon>
        <taxon>Deinococcaceae</taxon>
        <taxon>Deinococcus</taxon>
    </lineage>
</organism>
<evidence type="ECO:0000256" key="7">
    <source>
        <dbReference type="ARBA" id="ARBA00022490"/>
    </source>
</evidence>
<reference evidence="15" key="1">
    <citation type="journal article" date="2019" name="Int. J. Syst. Evol. Microbiol.">
        <title>The Global Catalogue of Microorganisms (GCM) 10K type strain sequencing project: providing services to taxonomists for standard genome sequencing and annotation.</title>
        <authorList>
            <consortium name="The Broad Institute Genomics Platform"/>
            <consortium name="The Broad Institute Genome Sequencing Center for Infectious Disease"/>
            <person name="Wu L."/>
            <person name="Ma J."/>
        </authorList>
    </citation>
    <scope>NUCLEOTIDE SEQUENCE [LARGE SCALE GENOMIC DNA]</scope>
    <source>
        <strain evidence="15">CGMCC 1.18439</strain>
    </source>
</reference>
<evidence type="ECO:0000256" key="11">
    <source>
        <dbReference type="SAM" id="MobiDB-lite"/>
    </source>
</evidence>
<proteinExistence type="inferred from homology"/>
<gene>
    <name evidence="14" type="primary">pta</name>
    <name evidence="14" type="ORF">GCM10017783_10980</name>
</gene>
<evidence type="ECO:0000259" key="12">
    <source>
        <dbReference type="Pfam" id="PF01515"/>
    </source>
</evidence>
<dbReference type="SUPFAM" id="SSF75138">
    <property type="entry name" value="HprK N-terminal domain-like"/>
    <property type="match status" value="1"/>
</dbReference>
<protein>
    <recommendedName>
        <fullName evidence="6">Phosphate acetyltransferase</fullName>
        <ecNumber evidence="5">2.3.1.8</ecNumber>
    </recommendedName>
    <alternativeName>
        <fullName evidence="10">Phosphotransacetylase</fullName>
    </alternativeName>
</protein>
<dbReference type="InterPro" id="IPR050500">
    <property type="entry name" value="Phos_Acetyltrans/Butyryltrans"/>
</dbReference>
<dbReference type="Gene3D" id="3.40.50.300">
    <property type="entry name" value="P-loop containing nucleotide triphosphate hydrolases"/>
    <property type="match status" value="1"/>
</dbReference>
<dbReference type="InterPro" id="IPR042113">
    <property type="entry name" value="P_AcTrfase_dom1"/>
</dbReference>
<feature type="domain" description="Phosphate acetyl/butaryl transferase" evidence="12">
    <location>
        <begin position="379"/>
        <end position="691"/>
    </location>
</feature>
<comment type="similarity">
    <text evidence="3">In the C-terminal section; belongs to the phosphate acetyltransferase and butyryltransferase family.</text>
</comment>
<dbReference type="RefSeq" id="WP_229838923.1">
    <property type="nucleotide sequence ID" value="NZ_BNAL01000010.1"/>
</dbReference>